<dbReference type="GO" id="GO:0019843">
    <property type="term" value="F:rRNA binding"/>
    <property type="evidence" value="ECO:0007669"/>
    <property type="project" value="UniProtKB-UniRule"/>
</dbReference>
<evidence type="ECO:0000313" key="7">
    <source>
        <dbReference type="Proteomes" id="UP000010880"/>
    </source>
</evidence>
<comment type="function">
    <text evidence="4">Forms an intersubunit bridge (bridge B4) with the 23S rRNA of the 50S subunit in the ribosome.</text>
</comment>
<dbReference type="Pfam" id="PF00312">
    <property type="entry name" value="Ribosomal_S15"/>
    <property type="match status" value="1"/>
</dbReference>
<dbReference type="PANTHER" id="PTHR23321">
    <property type="entry name" value="RIBOSOMAL PROTEIN S15, BACTERIAL AND ORGANELLAR"/>
    <property type="match status" value="1"/>
</dbReference>
<name>L0K805_HALHC</name>
<dbReference type="HOGENOM" id="CLU_148518_0_0_9"/>
<dbReference type="STRING" id="748449.Halha_0707"/>
<proteinExistence type="inferred from homology"/>
<dbReference type="OrthoDB" id="9799262at2"/>
<accession>L0K805</accession>
<sequence>MLSKEKRQEIIEEYGVHENDTGSAQVQVALLTARIDQLTDHLENNHQDHDSRRGLMKMVGKRKKFLTYLKNNKIEVYRELIGKLGLRG</sequence>
<evidence type="ECO:0000313" key="6">
    <source>
        <dbReference type="EMBL" id="AGB40680.1"/>
    </source>
</evidence>
<dbReference type="InterPro" id="IPR005290">
    <property type="entry name" value="Ribosomal_uS15_bac-type"/>
</dbReference>
<evidence type="ECO:0000256" key="2">
    <source>
        <dbReference type="ARBA" id="ARBA00023274"/>
    </source>
</evidence>
<dbReference type="KEGG" id="hhl:Halha_0707"/>
<dbReference type="NCBIfam" id="TIGR00952">
    <property type="entry name" value="S15_bact"/>
    <property type="match status" value="1"/>
</dbReference>
<dbReference type="FunFam" id="1.10.287.10:FF:000002">
    <property type="entry name" value="30S ribosomal protein S15"/>
    <property type="match status" value="1"/>
</dbReference>
<dbReference type="eggNOG" id="COG0184">
    <property type="taxonomic scope" value="Bacteria"/>
</dbReference>
<reference evidence="7" key="1">
    <citation type="submission" date="2012-02" db="EMBL/GenBank/DDBJ databases">
        <title>The complete genome of Halobacteroides halobius DSM 5150.</title>
        <authorList>
            <person name="Lucas S."/>
            <person name="Copeland A."/>
            <person name="Lapidus A."/>
            <person name="Glavina del Rio T."/>
            <person name="Dalin E."/>
            <person name="Tice H."/>
            <person name="Bruce D."/>
            <person name="Goodwin L."/>
            <person name="Pitluck S."/>
            <person name="Peters L."/>
            <person name="Mikhailova N."/>
            <person name="Gu W."/>
            <person name="Kyrpides N."/>
            <person name="Mavromatis K."/>
            <person name="Ivanova N."/>
            <person name="Brettin T."/>
            <person name="Detter J.C."/>
            <person name="Han C."/>
            <person name="Larimer F."/>
            <person name="Land M."/>
            <person name="Hauser L."/>
            <person name="Markowitz V."/>
            <person name="Cheng J.-F."/>
            <person name="Hugenholtz P."/>
            <person name="Woyke T."/>
            <person name="Wu D."/>
            <person name="Tindall B."/>
            <person name="Pomrenke H."/>
            <person name="Brambilla E."/>
            <person name="Klenk H.-P."/>
            <person name="Eisen J.A."/>
        </authorList>
    </citation>
    <scope>NUCLEOTIDE SEQUENCE [LARGE SCALE GENOMIC DNA]</scope>
    <source>
        <strain evidence="7">ATCC 35273 / DSM 5150 / MD-1</strain>
    </source>
</reference>
<organism evidence="6 7">
    <name type="scientific">Halobacteroides halobius (strain ATCC 35273 / DSM 5150 / MD-1)</name>
    <dbReference type="NCBI Taxonomy" id="748449"/>
    <lineage>
        <taxon>Bacteria</taxon>
        <taxon>Bacillati</taxon>
        <taxon>Bacillota</taxon>
        <taxon>Clostridia</taxon>
        <taxon>Halanaerobiales</taxon>
        <taxon>Halobacteroidaceae</taxon>
        <taxon>Halobacteroides</taxon>
    </lineage>
</organism>
<dbReference type="CDD" id="cd00353">
    <property type="entry name" value="Ribosomal_S15p_S13e"/>
    <property type="match status" value="1"/>
</dbReference>
<dbReference type="PANTHER" id="PTHR23321:SF26">
    <property type="entry name" value="SMALL RIBOSOMAL SUBUNIT PROTEIN US15M"/>
    <property type="match status" value="1"/>
</dbReference>
<dbReference type="Proteomes" id="UP000010880">
    <property type="component" value="Chromosome"/>
</dbReference>
<evidence type="ECO:0000256" key="3">
    <source>
        <dbReference type="ARBA" id="ARBA00064542"/>
    </source>
</evidence>
<evidence type="ECO:0000256" key="1">
    <source>
        <dbReference type="ARBA" id="ARBA00022980"/>
    </source>
</evidence>
<dbReference type="InterPro" id="IPR009068">
    <property type="entry name" value="uS15_NS1_RNA-bd_sf"/>
</dbReference>
<dbReference type="AlphaFoldDB" id="L0K805"/>
<comment type="subunit">
    <text evidence="3 4">Part of the 30S ribosomal subunit. Forms a bridge to the 50S subunit in the 70S ribosome, contacting the 23S rRNA.</text>
</comment>
<dbReference type="PATRIC" id="fig|748449.3.peg.665"/>
<gene>
    <name evidence="4" type="primary">rpsO</name>
    <name evidence="6" type="ordered locus">Halha_0707</name>
</gene>
<keyword evidence="7" id="KW-1185">Reference proteome</keyword>
<protein>
    <recommendedName>
        <fullName evidence="4">Small ribosomal subunit protein uS15</fullName>
    </recommendedName>
</protein>
<dbReference type="GO" id="GO:0006412">
    <property type="term" value="P:translation"/>
    <property type="evidence" value="ECO:0007669"/>
    <property type="project" value="UniProtKB-UniRule"/>
</dbReference>
<comment type="function">
    <text evidence="4">One of the primary rRNA binding proteins, it binds directly to 16S rRNA where it helps nucleate assembly of the platform of the 30S subunit by binding and bridging several RNA helices of the 16S rRNA.</text>
</comment>
<dbReference type="GO" id="GO:0003735">
    <property type="term" value="F:structural constituent of ribosome"/>
    <property type="evidence" value="ECO:0007669"/>
    <property type="project" value="InterPro"/>
</dbReference>
<comment type="similarity">
    <text evidence="4 5">Belongs to the universal ribosomal protein uS15 family.</text>
</comment>
<dbReference type="EMBL" id="CP003359">
    <property type="protein sequence ID" value="AGB40680.1"/>
    <property type="molecule type" value="Genomic_DNA"/>
</dbReference>
<keyword evidence="4" id="KW-0699">rRNA-binding</keyword>
<dbReference type="RefSeq" id="WP_015326406.1">
    <property type="nucleotide sequence ID" value="NC_019978.1"/>
</dbReference>
<keyword evidence="1 4" id="KW-0689">Ribosomal protein</keyword>
<dbReference type="SUPFAM" id="SSF47060">
    <property type="entry name" value="S15/NS1 RNA-binding domain"/>
    <property type="match status" value="1"/>
</dbReference>
<keyword evidence="4" id="KW-0694">RNA-binding</keyword>
<dbReference type="SMART" id="SM01387">
    <property type="entry name" value="Ribosomal_S15"/>
    <property type="match status" value="1"/>
</dbReference>
<dbReference type="Gene3D" id="1.10.287.10">
    <property type="entry name" value="S15/NS1, RNA-binding"/>
    <property type="match status" value="1"/>
</dbReference>
<dbReference type="InterPro" id="IPR000589">
    <property type="entry name" value="Ribosomal_uS15"/>
</dbReference>
<dbReference type="Gene3D" id="6.10.250.3130">
    <property type="match status" value="1"/>
</dbReference>
<dbReference type="HAMAP" id="MF_01343_B">
    <property type="entry name" value="Ribosomal_uS15_B"/>
    <property type="match status" value="1"/>
</dbReference>
<evidence type="ECO:0000256" key="5">
    <source>
        <dbReference type="RuleBase" id="RU003919"/>
    </source>
</evidence>
<evidence type="ECO:0000256" key="4">
    <source>
        <dbReference type="HAMAP-Rule" id="MF_01343"/>
    </source>
</evidence>
<keyword evidence="2 4" id="KW-0687">Ribonucleoprotein</keyword>
<dbReference type="GO" id="GO:0022627">
    <property type="term" value="C:cytosolic small ribosomal subunit"/>
    <property type="evidence" value="ECO:0007669"/>
    <property type="project" value="TreeGrafter"/>
</dbReference>